<dbReference type="EMBL" id="BMLI01000004">
    <property type="protein sequence ID" value="GGN13624.1"/>
    <property type="molecule type" value="Genomic_DNA"/>
</dbReference>
<proteinExistence type="predicted"/>
<evidence type="ECO:0000313" key="1">
    <source>
        <dbReference type="EMBL" id="GGN13624.1"/>
    </source>
</evidence>
<comment type="caution">
    <text evidence="1">The sequence shown here is derived from an EMBL/GenBank/DDBJ whole genome shotgun (WGS) entry which is preliminary data.</text>
</comment>
<gene>
    <name evidence="1" type="ORF">GCM10010967_57220</name>
</gene>
<reference evidence="2" key="1">
    <citation type="journal article" date="2019" name="Int. J. Syst. Evol. Microbiol.">
        <title>The Global Catalogue of Microorganisms (GCM) 10K type strain sequencing project: providing services to taxonomists for standard genome sequencing and annotation.</title>
        <authorList>
            <consortium name="The Broad Institute Genomics Platform"/>
            <consortium name="The Broad Institute Genome Sequencing Center for Infectious Disease"/>
            <person name="Wu L."/>
            <person name="Ma J."/>
        </authorList>
    </citation>
    <scope>NUCLEOTIDE SEQUENCE [LARGE SCALE GENOMIC DNA]</scope>
    <source>
        <strain evidence="2">CGMCC 1.6375</strain>
    </source>
</reference>
<sequence length="54" mass="6282">MDENVGNTLLAFLEGIDTIFYGRVSYDLWGQYQPTQDACCNMSYQYPSYLIIFI</sequence>
<protein>
    <submittedName>
        <fullName evidence="1">Uncharacterized protein</fullName>
    </submittedName>
</protein>
<evidence type="ECO:0000313" key="2">
    <source>
        <dbReference type="Proteomes" id="UP000632339"/>
    </source>
</evidence>
<dbReference type="Proteomes" id="UP000632339">
    <property type="component" value="Unassembled WGS sequence"/>
</dbReference>
<organism evidence="1 2">
    <name type="scientific">Dyadobacter beijingensis</name>
    <dbReference type="NCBI Taxonomy" id="365489"/>
    <lineage>
        <taxon>Bacteria</taxon>
        <taxon>Pseudomonadati</taxon>
        <taxon>Bacteroidota</taxon>
        <taxon>Cytophagia</taxon>
        <taxon>Cytophagales</taxon>
        <taxon>Spirosomataceae</taxon>
        <taxon>Dyadobacter</taxon>
    </lineage>
</organism>
<name>A0ABQ2IP86_9BACT</name>
<accession>A0ABQ2IP86</accession>
<keyword evidence="2" id="KW-1185">Reference proteome</keyword>